<evidence type="ECO:0000256" key="2">
    <source>
        <dbReference type="ARBA" id="ARBA00023015"/>
    </source>
</evidence>
<dbReference type="PATRIC" id="fig|1233171.3.peg.2573"/>
<keyword evidence="2" id="KW-0805">Transcription regulation</keyword>
<accession>T4VRK2</accession>
<keyword evidence="3" id="KW-0238">DNA-binding</keyword>
<dbReference type="PANTHER" id="PTHR30126">
    <property type="entry name" value="HTH-TYPE TRANSCRIPTIONAL REGULATOR"/>
    <property type="match status" value="1"/>
</dbReference>
<gene>
    <name evidence="6" type="ORF">C672_2684</name>
</gene>
<proteinExistence type="inferred from homology"/>
<dbReference type="SUPFAM" id="SSF46785">
    <property type="entry name" value="Winged helix' DNA-binding domain"/>
    <property type="match status" value="1"/>
</dbReference>
<evidence type="ECO:0000256" key="4">
    <source>
        <dbReference type="ARBA" id="ARBA00023163"/>
    </source>
</evidence>
<comment type="similarity">
    <text evidence="1">Belongs to the LysR transcriptional regulatory family.</text>
</comment>
<feature type="domain" description="HTH lysR-type" evidence="5">
    <location>
        <begin position="1"/>
        <end position="58"/>
    </location>
</feature>
<protein>
    <submittedName>
        <fullName evidence="6">Bacterial regulatory helix-turn-helix, lysR family protein</fullName>
    </submittedName>
</protein>
<evidence type="ECO:0000313" key="7">
    <source>
        <dbReference type="Proteomes" id="UP000015688"/>
    </source>
</evidence>
<dbReference type="InterPro" id="IPR005119">
    <property type="entry name" value="LysR_subst-bd"/>
</dbReference>
<dbReference type="RefSeq" id="WP_021433780.1">
    <property type="nucleotide sequence ID" value="NZ_AVNC01000015.1"/>
</dbReference>
<evidence type="ECO:0000313" key="6">
    <source>
        <dbReference type="EMBL" id="EQK43740.1"/>
    </source>
</evidence>
<comment type="caution">
    <text evidence="6">The sequence shown here is derived from an EMBL/GenBank/DDBJ whole genome shotgun (WGS) entry which is preliminary data.</text>
</comment>
<dbReference type="SUPFAM" id="SSF53850">
    <property type="entry name" value="Periplasmic binding protein-like II"/>
    <property type="match status" value="1"/>
</dbReference>
<dbReference type="AlphaFoldDB" id="T4VRK2"/>
<keyword evidence="4" id="KW-0804">Transcription</keyword>
<dbReference type="PROSITE" id="PS50931">
    <property type="entry name" value="HTH_LYSR"/>
    <property type="match status" value="1"/>
</dbReference>
<dbReference type="InterPro" id="IPR036390">
    <property type="entry name" value="WH_DNA-bd_sf"/>
</dbReference>
<name>T4VRK2_PARBF</name>
<dbReference type="PANTHER" id="PTHR30126:SF64">
    <property type="entry name" value="HTH-TYPE TRANSCRIPTIONAL REGULATOR CITR"/>
    <property type="match status" value="1"/>
</dbReference>
<dbReference type="InterPro" id="IPR000847">
    <property type="entry name" value="LysR_HTH_N"/>
</dbReference>
<dbReference type="GO" id="GO:0000976">
    <property type="term" value="F:transcription cis-regulatory region binding"/>
    <property type="evidence" value="ECO:0007669"/>
    <property type="project" value="TreeGrafter"/>
</dbReference>
<organism evidence="6 7">
    <name type="scientific">Paraclostridium bifermentans ATCC 638 = DSM 14991</name>
    <dbReference type="NCBI Taxonomy" id="1233171"/>
    <lineage>
        <taxon>Bacteria</taxon>
        <taxon>Bacillati</taxon>
        <taxon>Bacillota</taxon>
        <taxon>Clostridia</taxon>
        <taxon>Peptostreptococcales</taxon>
        <taxon>Peptostreptococcaceae</taxon>
        <taxon>Paraclostridium</taxon>
    </lineage>
</organism>
<dbReference type="InterPro" id="IPR036388">
    <property type="entry name" value="WH-like_DNA-bd_sf"/>
</dbReference>
<dbReference type="PRINTS" id="PR00039">
    <property type="entry name" value="HTHLYSR"/>
</dbReference>
<dbReference type="Pfam" id="PF03466">
    <property type="entry name" value="LysR_substrate"/>
    <property type="match status" value="1"/>
</dbReference>
<sequence>MNIDFLRSFYFTVKHNNISKAAKHLHITQPALSMQLQNLENTFQVKLLIRGNKGVELTEEGKVVFQYASNLLSIEDNIKKDLECLKKDKEVLYINACKNIGEYTLPCAIYTFKEINPRIDINLSIDNSNNILKKLIENDINLGIVLGKISNDDLVFEHVLSDKFILVTNPNQNISKISINEIYNIPLIFREKDCAASILMEKLLDKHSIKVDNLNITLRMNSPQSIKSSILSGMGFAFLPEIIARHSIRSSQLKEVQIPNFNTNFEYYVVYRKDYTLTNSERKFINFIKSDKRCFCY</sequence>
<dbReference type="Gene3D" id="1.10.10.10">
    <property type="entry name" value="Winged helix-like DNA-binding domain superfamily/Winged helix DNA-binding domain"/>
    <property type="match status" value="1"/>
</dbReference>
<evidence type="ECO:0000256" key="1">
    <source>
        <dbReference type="ARBA" id="ARBA00009437"/>
    </source>
</evidence>
<dbReference type="GeneID" id="67473519"/>
<evidence type="ECO:0000259" key="5">
    <source>
        <dbReference type="PROSITE" id="PS50931"/>
    </source>
</evidence>
<dbReference type="Proteomes" id="UP000015688">
    <property type="component" value="Unassembled WGS sequence"/>
</dbReference>
<dbReference type="EMBL" id="AVNC01000015">
    <property type="protein sequence ID" value="EQK43740.1"/>
    <property type="molecule type" value="Genomic_DNA"/>
</dbReference>
<dbReference type="Gene3D" id="3.40.190.290">
    <property type="match status" value="1"/>
</dbReference>
<reference evidence="6 7" key="1">
    <citation type="submission" date="2013-06" db="EMBL/GenBank/DDBJ databases">
        <authorList>
            <person name="Walk S."/>
            <person name="Aronoff D."/>
            <person name="Young V.Y."/>
            <person name="Marsh J."/>
            <person name="Harrison L."/>
            <person name="Daugherty S.C."/>
            <person name="Shefchek K.A."/>
            <person name="Hine E.E."/>
            <person name="Tallon L.J."/>
            <person name="Sadzewicz L.K."/>
            <person name="Rasko D.A."/>
        </authorList>
    </citation>
    <scope>NUCLEOTIDE SEQUENCE [LARGE SCALE GENOMIC DNA]</scope>
    <source>
        <strain evidence="6 7">ATCC 638</strain>
    </source>
</reference>
<dbReference type="GO" id="GO:0003700">
    <property type="term" value="F:DNA-binding transcription factor activity"/>
    <property type="evidence" value="ECO:0007669"/>
    <property type="project" value="InterPro"/>
</dbReference>
<dbReference type="FunFam" id="1.10.10.10:FF:000001">
    <property type="entry name" value="LysR family transcriptional regulator"/>
    <property type="match status" value="1"/>
</dbReference>
<dbReference type="Pfam" id="PF00126">
    <property type="entry name" value="HTH_1"/>
    <property type="match status" value="1"/>
</dbReference>
<evidence type="ECO:0000256" key="3">
    <source>
        <dbReference type="ARBA" id="ARBA00023125"/>
    </source>
</evidence>